<dbReference type="CDD" id="cd15831">
    <property type="entry name" value="BTAD"/>
    <property type="match status" value="1"/>
</dbReference>
<dbReference type="InterPro" id="IPR016032">
    <property type="entry name" value="Sig_transdc_resp-reg_C-effctor"/>
</dbReference>
<dbReference type="SMART" id="SM00028">
    <property type="entry name" value="TPR"/>
    <property type="match status" value="4"/>
</dbReference>
<sequence length="955" mass="104332">MRMRVLGPVEVSDGRSWAPVSAARCRAVLGTLVAHAPQAVSVDGIVHDVWGSTPPASASAQTYTHVRKIRLLLGDPKGAILRLTDSGYSLGGGRLDVDAGCFEAGVTDGRRAFEAGHFEASLDLLETSLARWRGEPFDGCPPGERAVELTHRLTNLRLTAIEDSFQARLNLGRHRGVVADLEEQIAEHPFREPLWRQLLIALYRSGRAGEALQQYDRLRRTLADELGADPSPATRTLHEQILHESLPPAETAPPPDSVHPSTPSMLPAPPSLRQLPPGLPDFCGRQTEVADLTGLLDGDAERDQATVVVVHGAPGTGKSSLALHVARAVRERYPDAHFRLDLAGTSSDPRKPGELLTTMLQSITGFGHILPTSHDDRAALLHSLLAERSVLLLLDDATDAGQVLPLLPPNGRSAVVVTSRRMLPELPGARRLQLDGLTSSDALQLLARIVGQDRIDDELDDARAIVRLCGFLPLSIRIAGAKLLSRPSWPLMRLRKRLEDETRRLSELSIGDLDVRASLDLSLRSLSDDAVTAFDLFGLLGLSEAPIWLFGALLNTADYDDVVDELIDAGLLQQAGIDAVGQLRYRMHDLLRDYARQRAQQRGPEICRGAAARVVHSWTLLADTLRRSRPHNFFDPLDRPRSAAMDPLPPWVPRDEDRPDDSALGAVWIATERRSLLEAVRLACREGLVREGYGLAAVLGPLYDEYAVYEDWRATHLAVLACPDLAPSWAATLQRGLGQVHIYKGDIDTAGEYLTRALRTFQDDGNPVGAALANAGLATVARCRGGYREAENLLRDALAVIRSAGDPPKELVLCNGIGRLLVLQGRTDEARPWLEDTIALARRTADAHREAVALRDAGALELAEGNADLARRWLEDAAQTFWQLHDERCGAATLLQMGLVLAALADQERAIASLTEAAEFYHRHGLWDDEQRSLSLIADLRVPADGPRRSRADED</sequence>
<dbReference type="Pfam" id="PF13191">
    <property type="entry name" value="AAA_16"/>
    <property type="match status" value="1"/>
</dbReference>
<evidence type="ECO:0000259" key="5">
    <source>
        <dbReference type="SMART" id="SM01043"/>
    </source>
</evidence>
<dbReference type="Gene3D" id="1.25.40.10">
    <property type="entry name" value="Tetratricopeptide repeat domain"/>
    <property type="match status" value="3"/>
</dbReference>
<dbReference type="Gene3D" id="3.40.50.300">
    <property type="entry name" value="P-loop containing nucleotide triphosphate hydrolases"/>
    <property type="match status" value="1"/>
</dbReference>
<comment type="caution">
    <text evidence="6">The sequence shown here is derived from an EMBL/GenBank/DDBJ whole genome shotgun (WGS) entry which is preliminary data.</text>
</comment>
<dbReference type="SUPFAM" id="SSF48452">
    <property type="entry name" value="TPR-like"/>
    <property type="match status" value="2"/>
</dbReference>
<dbReference type="InterPro" id="IPR036388">
    <property type="entry name" value="WH-like_DNA-bd_sf"/>
</dbReference>
<feature type="domain" description="Bacterial transcriptional activator" evidence="5">
    <location>
        <begin position="97"/>
        <end position="242"/>
    </location>
</feature>
<dbReference type="Pfam" id="PF03704">
    <property type="entry name" value="BTAD"/>
    <property type="match status" value="1"/>
</dbReference>
<reference evidence="7" key="1">
    <citation type="journal article" date="2019" name="Int. J. Syst. Evol. Microbiol.">
        <title>The Global Catalogue of Microorganisms (GCM) 10K type strain sequencing project: providing services to taxonomists for standard genome sequencing and annotation.</title>
        <authorList>
            <consortium name="The Broad Institute Genomics Platform"/>
            <consortium name="The Broad Institute Genome Sequencing Center for Infectious Disease"/>
            <person name="Wu L."/>
            <person name="Ma J."/>
        </authorList>
    </citation>
    <scope>NUCLEOTIDE SEQUENCE [LARGE SCALE GENOMIC DNA]</scope>
    <source>
        <strain evidence="7">CCM 7043</strain>
    </source>
</reference>
<dbReference type="InterPro" id="IPR011990">
    <property type="entry name" value="TPR-like_helical_dom_sf"/>
</dbReference>
<evidence type="ECO:0000313" key="6">
    <source>
        <dbReference type="EMBL" id="MFD2024248.1"/>
    </source>
</evidence>
<dbReference type="InterPro" id="IPR051677">
    <property type="entry name" value="AfsR-DnrI-RedD_regulator"/>
</dbReference>
<dbReference type="SMART" id="SM00382">
    <property type="entry name" value="AAA"/>
    <property type="match status" value="1"/>
</dbReference>
<keyword evidence="7" id="KW-1185">Reference proteome</keyword>
<dbReference type="PANTHER" id="PTHR35807:SF1">
    <property type="entry name" value="TRANSCRIPTIONAL REGULATOR REDD"/>
    <property type="match status" value="1"/>
</dbReference>
<evidence type="ECO:0000256" key="2">
    <source>
        <dbReference type="ARBA" id="ARBA00023163"/>
    </source>
</evidence>
<feature type="domain" description="AAA+ ATPase" evidence="4">
    <location>
        <begin position="304"/>
        <end position="438"/>
    </location>
</feature>
<dbReference type="SMART" id="SM01043">
    <property type="entry name" value="BTAD"/>
    <property type="match status" value="1"/>
</dbReference>
<feature type="region of interest" description="Disordered" evidence="3">
    <location>
        <begin position="246"/>
        <end position="284"/>
    </location>
</feature>
<dbReference type="RefSeq" id="WP_377196198.1">
    <property type="nucleotide sequence ID" value="NZ_JBHUHF010000001.1"/>
</dbReference>
<dbReference type="InterPro" id="IPR027417">
    <property type="entry name" value="P-loop_NTPase"/>
</dbReference>
<evidence type="ECO:0000256" key="3">
    <source>
        <dbReference type="SAM" id="MobiDB-lite"/>
    </source>
</evidence>
<dbReference type="PANTHER" id="PTHR35807">
    <property type="entry name" value="TRANSCRIPTIONAL REGULATOR REDD-RELATED"/>
    <property type="match status" value="1"/>
</dbReference>
<gene>
    <name evidence="6" type="ORF">ACFSL2_01850</name>
</gene>
<name>A0ABW4V3T8_9MICO</name>
<dbReference type="EMBL" id="JBHUHF010000001">
    <property type="protein sequence ID" value="MFD2024248.1"/>
    <property type="molecule type" value="Genomic_DNA"/>
</dbReference>
<dbReference type="Gene3D" id="1.10.10.10">
    <property type="entry name" value="Winged helix-like DNA-binding domain superfamily/Winged helix DNA-binding domain"/>
    <property type="match status" value="1"/>
</dbReference>
<dbReference type="InterPro" id="IPR041664">
    <property type="entry name" value="AAA_16"/>
</dbReference>
<protein>
    <submittedName>
        <fullName evidence="6">BTAD domain-containing putative transcriptional regulator</fullName>
    </submittedName>
</protein>
<dbReference type="InterPro" id="IPR003593">
    <property type="entry name" value="AAA+_ATPase"/>
</dbReference>
<dbReference type="SUPFAM" id="SSF52540">
    <property type="entry name" value="P-loop containing nucleoside triphosphate hydrolases"/>
    <property type="match status" value="1"/>
</dbReference>
<dbReference type="Proteomes" id="UP001597338">
    <property type="component" value="Unassembled WGS sequence"/>
</dbReference>
<evidence type="ECO:0000259" key="4">
    <source>
        <dbReference type="SMART" id="SM00382"/>
    </source>
</evidence>
<dbReference type="InterPro" id="IPR019734">
    <property type="entry name" value="TPR_rpt"/>
</dbReference>
<keyword evidence="2" id="KW-0804">Transcription</keyword>
<proteinExistence type="predicted"/>
<dbReference type="InterPro" id="IPR005158">
    <property type="entry name" value="BTAD"/>
</dbReference>
<keyword evidence="1" id="KW-0805">Transcription regulation</keyword>
<organism evidence="6 7">
    <name type="scientific">Promicromonospora aerolata</name>
    <dbReference type="NCBI Taxonomy" id="195749"/>
    <lineage>
        <taxon>Bacteria</taxon>
        <taxon>Bacillati</taxon>
        <taxon>Actinomycetota</taxon>
        <taxon>Actinomycetes</taxon>
        <taxon>Micrococcales</taxon>
        <taxon>Promicromonosporaceae</taxon>
        <taxon>Promicromonospora</taxon>
    </lineage>
</organism>
<dbReference type="Pfam" id="PF13424">
    <property type="entry name" value="TPR_12"/>
    <property type="match status" value="2"/>
</dbReference>
<accession>A0ABW4V3T8</accession>
<evidence type="ECO:0000313" key="7">
    <source>
        <dbReference type="Proteomes" id="UP001597338"/>
    </source>
</evidence>
<dbReference type="SUPFAM" id="SSF46894">
    <property type="entry name" value="C-terminal effector domain of the bipartite response regulators"/>
    <property type="match status" value="1"/>
</dbReference>
<evidence type="ECO:0000256" key="1">
    <source>
        <dbReference type="ARBA" id="ARBA00023015"/>
    </source>
</evidence>
<dbReference type="PRINTS" id="PR00364">
    <property type="entry name" value="DISEASERSIST"/>
</dbReference>